<keyword evidence="3" id="KW-1185">Reference proteome</keyword>
<proteinExistence type="predicted"/>
<evidence type="ECO:0000256" key="1">
    <source>
        <dbReference type="SAM" id="MobiDB-lite"/>
    </source>
</evidence>
<sequence length="581" mass="67685">MSQTSVIAKGNTASSKVQLADQRIKEQALSLLKTIHDPSKSLYCRIEHKTTKMISSVQMCDHSHLKPVWSEDMIYYYSCMLMDRYLNPELKLGIFRDSERNGPKLSRDCVFHPFKYQDDWHLAIFHNVSRKIILIDCNCSSENSVIFQDGCLSVSQMDKDFLFSIGLKHAKKFPYVFRVSKLFTRISDANAKNVLGVIYGICCTKNILDFLDGANTKFNKFDISLFFTQEFQQFDRHTIDKIYLTPAVFNELEAIENAPKEAKKRKEKKSNNTIQASSSESFVLEHENQLAQEKPTSAKKAGVTNYPTPPLDPSHNLDVNNRGTKNRKKLTKATTNRKKLKITLIPEDYFVSKDIATQFRRDIYGNMYEFEDPNLLDQMLDFFQKCLSKEYSKEEYAFCPIMCKDVVNAAIFILKNREKKFDYDDEYFAEDLKIDNESQIFPVFLHQTNLYLLEFKCKDKYHTYINILEVTKKTNTRDILSTPILKKLVERYAFINNRKIMEVNAAKFFLPDSCLHNLIMTMFFIVAKSIKNKSFSIKDKMDITAINDFSKNLKEMMLAIEMDDSQKRDRAYLAMMETLQI</sequence>
<reference evidence="3" key="1">
    <citation type="submission" date="2016-05" db="EMBL/GenBank/DDBJ databases">
        <title>Comparative genomics of biotechnologically important yeasts.</title>
        <authorList>
            <consortium name="DOE Joint Genome Institute"/>
            <person name="Riley R."/>
            <person name="Haridas S."/>
            <person name="Wolfe K.H."/>
            <person name="Lopes M.R."/>
            <person name="Hittinger C.T."/>
            <person name="Goker M."/>
            <person name="Salamov A."/>
            <person name="Wisecaver J."/>
            <person name="Long T.M."/>
            <person name="Aerts A.L."/>
            <person name="Barry K."/>
            <person name="Choi C."/>
            <person name="Clum A."/>
            <person name="Coughlan A.Y."/>
            <person name="Deshpande S."/>
            <person name="Douglass A.P."/>
            <person name="Hanson S.J."/>
            <person name="Klenk H.-P."/>
            <person name="Labutti K."/>
            <person name="Lapidus A."/>
            <person name="Lindquist E."/>
            <person name="Lipzen A."/>
            <person name="Meier-Kolthoff J.P."/>
            <person name="Ohm R.A."/>
            <person name="Otillar R.P."/>
            <person name="Pangilinan J."/>
            <person name="Peng Y."/>
            <person name="Rokas A."/>
            <person name="Rosa C.A."/>
            <person name="Scheuner C."/>
            <person name="Sibirny A.A."/>
            <person name="Slot J.C."/>
            <person name="Stielow J.B."/>
            <person name="Sun H."/>
            <person name="Kurtzman C.P."/>
            <person name="Blackwell M."/>
            <person name="Grigoriev I.V."/>
            <person name="Jeffries T.W."/>
        </authorList>
    </citation>
    <scope>NUCLEOTIDE SEQUENCE [LARGE SCALE GENOMIC DNA]</scope>
    <source>
        <strain evidence="3">NRRL Y-2460</strain>
    </source>
</reference>
<name>A0A1E4U0M1_PACTA</name>
<accession>A0A1E4U0M1</accession>
<organism evidence="2 3">
    <name type="scientific">Pachysolen tannophilus NRRL Y-2460</name>
    <dbReference type="NCBI Taxonomy" id="669874"/>
    <lineage>
        <taxon>Eukaryota</taxon>
        <taxon>Fungi</taxon>
        <taxon>Dikarya</taxon>
        <taxon>Ascomycota</taxon>
        <taxon>Saccharomycotina</taxon>
        <taxon>Pichiomycetes</taxon>
        <taxon>Pachysolenaceae</taxon>
        <taxon>Pachysolen</taxon>
    </lineage>
</organism>
<dbReference type="OrthoDB" id="3992492at2759"/>
<gene>
    <name evidence="2" type="ORF">PACTADRAFT_73296</name>
</gene>
<dbReference type="Proteomes" id="UP000094236">
    <property type="component" value="Unassembled WGS sequence"/>
</dbReference>
<evidence type="ECO:0000313" key="2">
    <source>
        <dbReference type="EMBL" id="ODV97573.1"/>
    </source>
</evidence>
<feature type="compositionally biased region" description="Polar residues" evidence="1">
    <location>
        <begin position="271"/>
        <end position="281"/>
    </location>
</feature>
<protein>
    <submittedName>
        <fullName evidence="2">Uncharacterized protein</fullName>
    </submittedName>
</protein>
<evidence type="ECO:0000313" key="3">
    <source>
        <dbReference type="Proteomes" id="UP000094236"/>
    </source>
</evidence>
<feature type="region of interest" description="Disordered" evidence="1">
    <location>
        <begin position="260"/>
        <end position="322"/>
    </location>
</feature>
<dbReference type="AlphaFoldDB" id="A0A1E4U0M1"/>
<dbReference type="EMBL" id="KV454011">
    <property type="protein sequence ID" value="ODV97573.1"/>
    <property type="molecule type" value="Genomic_DNA"/>
</dbReference>